<dbReference type="PANTHER" id="PTHR42802:SF1">
    <property type="entry name" value="L-ORNITHINE N(5)-MONOOXYGENASE"/>
    <property type="match status" value="1"/>
</dbReference>
<keyword evidence="9" id="KW-0560">Oxidoreductase</keyword>
<proteinExistence type="inferred from homology"/>
<dbReference type="GO" id="GO:0047091">
    <property type="term" value="F:L-lysine 6-monooxygenase (NADPH) activity"/>
    <property type="evidence" value="ECO:0007669"/>
    <property type="project" value="UniProtKB-EC"/>
</dbReference>
<keyword evidence="7" id="KW-0274">FAD</keyword>
<keyword evidence="8" id="KW-0521">NADP</keyword>
<dbReference type="SUPFAM" id="SSF51905">
    <property type="entry name" value="FAD/NAD(P)-binding domain"/>
    <property type="match status" value="1"/>
</dbReference>
<evidence type="ECO:0000256" key="4">
    <source>
        <dbReference type="ARBA" id="ARBA00013076"/>
    </source>
</evidence>
<evidence type="ECO:0000256" key="1">
    <source>
        <dbReference type="ARBA" id="ARBA00001974"/>
    </source>
</evidence>
<sequence>MCAPSPSGGAVDTIPRRTRLHGTGVDDTPSCVVFETPRAGEEHHVTAATLPDVDTVDVAGVGFGPANLALAIALQESGTPVTMAFHERQASFGWHTGMLIEGATMQVSFLKDLATMRNPASRYTFLAYLHAHGRMPAFINSKMLYPYRIEFHDYLGWSAAQFDAHVSYDSAVVDIRPVQDADGRVGLLEIVTDAADGSRRVQRARNVVLGTGMTPVLPPGVTPSARIRHSSQLLTSDFGTPRHGRFLVVGAGQSAAECADYLHRTWGDAAVHTVHSRYGYSVADDSPFANGIFDPAAVDDFHRAPHQTKEALLAYHRNTNYAVVDLDLSQELYRRVYLEEVLGRPRLHVHRTSRVRTCTETADGVEVEVESLITGEVTRLVVDAVVYATGYRPDDPLPLLGDLADECKKDERGGLYVDRDYRVHTSDALRCGIYLHGAGAENSHGLSAGLLSNTAVRAGEIAHSILRQI</sequence>
<evidence type="ECO:0000256" key="11">
    <source>
        <dbReference type="ARBA" id="ARBA00029939"/>
    </source>
</evidence>
<feature type="region of interest" description="Disordered" evidence="16">
    <location>
        <begin position="1"/>
        <end position="22"/>
    </location>
</feature>
<dbReference type="PANTHER" id="PTHR42802">
    <property type="entry name" value="MONOOXYGENASE"/>
    <property type="match status" value="1"/>
</dbReference>
<evidence type="ECO:0000256" key="6">
    <source>
        <dbReference type="ARBA" id="ARBA00022630"/>
    </source>
</evidence>
<evidence type="ECO:0000313" key="18">
    <source>
        <dbReference type="Proteomes" id="UP000621210"/>
    </source>
</evidence>
<evidence type="ECO:0000256" key="13">
    <source>
        <dbReference type="ARBA" id="ARBA00032493"/>
    </source>
</evidence>
<evidence type="ECO:0000256" key="14">
    <source>
        <dbReference type="ARBA" id="ARBA00032738"/>
    </source>
</evidence>
<reference evidence="17" key="2">
    <citation type="submission" date="2020-09" db="EMBL/GenBank/DDBJ databases">
        <authorList>
            <person name="Luo X."/>
        </authorList>
    </citation>
    <scope>NUCLEOTIDE SEQUENCE</scope>
    <source>
        <strain evidence="17">TRM S81-3</strain>
    </source>
</reference>
<comment type="pathway">
    <text evidence="2">Siderophore biosynthesis.</text>
</comment>
<evidence type="ECO:0000256" key="12">
    <source>
        <dbReference type="ARBA" id="ARBA00031158"/>
    </source>
</evidence>
<evidence type="ECO:0000256" key="10">
    <source>
        <dbReference type="ARBA" id="ARBA00023033"/>
    </source>
</evidence>
<keyword evidence="10" id="KW-0503">Monooxygenase</keyword>
<comment type="cofactor">
    <cofactor evidence="1">
        <name>FAD</name>
        <dbReference type="ChEBI" id="CHEBI:57692"/>
    </cofactor>
</comment>
<dbReference type="AlphaFoldDB" id="A0A926L235"/>
<dbReference type="Gene3D" id="3.50.50.60">
    <property type="entry name" value="FAD/NAD(P)-binding domain"/>
    <property type="match status" value="1"/>
</dbReference>
<dbReference type="EMBL" id="JACVQF010000187">
    <property type="protein sequence ID" value="MBD0420485.1"/>
    <property type="molecule type" value="Genomic_DNA"/>
</dbReference>
<organism evidence="17 18">
    <name type="scientific">Streptomyces griseicoloratus</name>
    <dbReference type="NCBI Taxonomy" id="2752516"/>
    <lineage>
        <taxon>Bacteria</taxon>
        <taxon>Bacillati</taxon>
        <taxon>Actinomycetota</taxon>
        <taxon>Actinomycetes</taxon>
        <taxon>Kitasatosporales</taxon>
        <taxon>Streptomycetaceae</taxon>
        <taxon>Streptomyces</taxon>
    </lineage>
</organism>
<evidence type="ECO:0000256" key="5">
    <source>
        <dbReference type="ARBA" id="ARBA00016406"/>
    </source>
</evidence>
<protein>
    <recommendedName>
        <fullName evidence="5">L-lysine N6-monooxygenase MbtG</fullName>
        <ecNumber evidence="4">1.14.13.59</ecNumber>
    </recommendedName>
    <alternativeName>
        <fullName evidence="14">Lysine 6-N-hydroxylase</fullName>
    </alternativeName>
    <alternativeName>
        <fullName evidence="13">Lysine N6-hydroxylase</fullName>
    </alternativeName>
    <alternativeName>
        <fullName evidence="11">Lysine-N-oxygenase</fullName>
    </alternativeName>
    <alternativeName>
        <fullName evidence="12">Mycobactin synthase protein G</fullName>
    </alternativeName>
</protein>
<dbReference type="PRINTS" id="PR00368">
    <property type="entry name" value="FADPNR"/>
</dbReference>
<name>A0A926L235_9ACTN</name>
<dbReference type="EC" id="1.14.13.59" evidence="4"/>
<evidence type="ECO:0000256" key="3">
    <source>
        <dbReference type="ARBA" id="ARBA00007588"/>
    </source>
</evidence>
<accession>A0A926L235</accession>
<gene>
    <name evidence="17" type="ORF">H0H10_15245</name>
</gene>
<evidence type="ECO:0000256" key="8">
    <source>
        <dbReference type="ARBA" id="ARBA00022857"/>
    </source>
</evidence>
<reference evidence="17" key="1">
    <citation type="submission" date="2020-09" db="EMBL/GenBank/DDBJ databases">
        <title>Streptomyces grisecoloratus sp. nov., isolated from cotton soil.</title>
        <authorList>
            <person name="Xing L."/>
        </authorList>
    </citation>
    <scope>NUCLEOTIDE SEQUENCE</scope>
    <source>
        <strain evidence="17">TRM S81-3</strain>
    </source>
</reference>
<keyword evidence="6" id="KW-0285">Flavoprotein</keyword>
<evidence type="ECO:0000256" key="9">
    <source>
        <dbReference type="ARBA" id="ARBA00023002"/>
    </source>
</evidence>
<comment type="similarity">
    <text evidence="3">Belongs to the lysine N(6)-hydroxylase/L-ornithine N(5)-oxygenase family.</text>
</comment>
<dbReference type="Proteomes" id="UP000621210">
    <property type="component" value="Unassembled WGS sequence"/>
</dbReference>
<evidence type="ECO:0000256" key="15">
    <source>
        <dbReference type="ARBA" id="ARBA00048407"/>
    </source>
</evidence>
<evidence type="ECO:0000256" key="16">
    <source>
        <dbReference type="SAM" id="MobiDB-lite"/>
    </source>
</evidence>
<dbReference type="InterPro" id="IPR025700">
    <property type="entry name" value="Lys/Orn_oxygenase"/>
</dbReference>
<dbReference type="PRINTS" id="PR00411">
    <property type="entry name" value="PNDRDTASEI"/>
</dbReference>
<evidence type="ECO:0000313" key="17">
    <source>
        <dbReference type="EMBL" id="MBD0420485.1"/>
    </source>
</evidence>
<dbReference type="InterPro" id="IPR036188">
    <property type="entry name" value="FAD/NAD-bd_sf"/>
</dbReference>
<dbReference type="Pfam" id="PF13434">
    <property type="entry name" value="Lys_Orn_oxgnase"/>
    <property type="match status" value="1"/>
</dbReference>
<comment type="catalytic activity">
    <reaction evidence="15">
        <text>L-lysine + NADPH + O2 = N(6)-hydroxy-L-lysine + NADP(+) + H2O</text>
        <dbReference type="Rhea" id="RHEA:23228"/>
        <dbReference type="ChEBI" id="CHEBI:15377"/>
        <dbReference type="ChEBI" id="CHEBI:15379"/>
        <dbReference type="ChEBI" id="CHEBI:32551"/>
        <dbReference type="ChEBI" id="CHEBI:57783"/>
        <dbReference type="ChEBI" id="CHEBI:57820"/>
        <dbReference type="ChEBI" id="CHEBI:58349"/>
        <dbReference type="EC" id="1.14.13.59"/>
    </reaction>
</comment>
<evidence type="ECO:0000256" key="2">
    <source>
        <dbReference type="ARBA" id="ARBA00004924"/>
    </source>
</evidence>
<keyword evidence="18" id="KW-1185">Reference proteome</keyword>
<evidence type="ECO:0000256" key="7">
    <source>
        <dbReference type="ARBA" id="ARBA00022827"/>
    </source>
</evidence>
<comment type="caution">
    <text evidence="17">The sequence shown here is derived from an EMBL/GenBank/DDBJ whole genome shotgun (WGS) entry which is preliminary data.</text>
</comment>